<keyword evidence="4" id="KW-0479">Metal-binding</keyword>
<evidence type="ECO:0000256" key="1">
    <source>
        <dbReference type="ARBA" id="ARBA00001946"/>
    </source>
</evidence>
<sequence>MSPLNNQPPLKDYIDDISDLITSSLLEIFPSNWDVPSNLKDSMTYSLLAGGKRLRPLLVIAACEALGGRREVAIEAACSVEMVHTYSLVHDDLPAMDNDDYRRGKLTNHKVYGEAMAILAGDGLLTHAFFSLAQISRKHGIPSDRVLAIIEDLAEMAGPRGMVGGQVADMEGEQGLTGLSQLEYIHTHKTSDLIIFSLIAGGRIAGADEAKVTALRTFGHRLGLAFQIQDDILDLIGDEAKLGKKTQSDVKQDKVTYPYFIGLDESKMEVERLTQEAKKTIIEAGFPHPERLLEIADYLVNRDH</sequence>
<comment type="similarity">
    <text evidence="2 7">Belongs to the FPP/GGPP synthase family.</text>
</comment>
<evidence type="ECO:0000256" key="5">
    <source>
        <dbReference type="ARBA" id="ARBA00022842"/>
    </source>
</evidence>
<keyword evidence="6" id="KW-0414">Isoprene biosynthesis</keyword>
<evidence type="ECO:0000313" key="9">
    <source>
        <dbReference type="Proteomes" id="UP000186666"/>
    </source>
</evidence>
<dbReference type="NCBIfam" id="NF045485">
    <property type="entry name" value="FPPsyn"/>
    <property type="match status" value="1"/>
</dbReference>
<name>A0ABY1JKI2_9BACL</name>
<proteinExistence type="inferred from homology"/>
<dbReference type="EMBL" id="FTNK01000001">
    <property type="protein sequence ID" value="SIQ34739.1"/>
    <property type="molecule type" value="Genomic_DNA"/>
</dbReference>
<evidence type="ECO:0000256" key="7">
    <source>
        <dbReference type="RuleBase" id="RU004466"/>
    </source>
</evidence>
<dbReference type="CDD" id="cd00685">
    <property type="entry name" value="Trans_IPPS_HT"/>
    <property type="match status" value="1"/>
</dbReference>
<keyword evidence="3 7" id="KW-0808">Transferase</keyword>
<organism evidence="8 9">
    <name type="scientific">Paenibacillus macquariensis</name>
    <dbReference type="NCBI Taxonomy" id="948756"/>
    <lineage>
        <taxon>Bacteria</taxon>
        <taxon>Bacillati</taxon>
        <taxon>Bacillota</taxon>
        <taxon>Bacilli</taxon>
        <taxon>Bacillales</taxon>
        <taxon>Paenibacillaceae</taxon>
        <taxon>Paenibacillus</taxon>
    </lineage>
</organism>
<reference evidence="8 9" key="1">
    <citation type="submission" date="2017-01" db="EMBL/GenBank/DDBJ databases">
        <authorList>
            <person name="Varghese N."/>
            <person name="Submissions S."/>
        </authorList>
    </citation>
    <scope>NUCLEOTIDE SEQUENCE [LARGE SCALE GENOMIC DNA]</scope>
    <source>
        <strain evidence="8 9">ATCC 23464</strain>
    </source>
</reference>
<keyword evidence="5" id="KW-0460">Magnesium</keyword>
<evidence type="ECO:0000256" key="3">
    <source>
        <dbReference type="ARBA" id="ARBA00022679"/>
    </source>
</evidence>
<dbReference type="InterPro" id="IPR000092">
    <property type="entry name" value="Polyprenyl_synt"/>
</dbReference>
<keyword evidence="9" id="KW-1185">Reference proteome</keyword>
<dbReference type="PANTHER" id="PTHR43281">
    <property type="entry name" value="FARNESYL DIPHOSPHATE SYNTHASE"/>
    <property type="match status" value="1"/>
</dbReference>
<protein>
    <submittedName>
        <fullName evidence="8">Geranylgeranyl diphosphate synthase, type II</fullName>
    </submittedName>
</protein>
<gene>
    <name evidence="8" type="ORF">SAMN05421578_101328</name>
</gene>
<dbReference type="PROSITE" id="PS00723">
    <property type="entry name" value="POLYPRENYL_SYNTHASE_1"/>
    <property type="match status" value="1"/>
</dbReference>
<dbReference type="SFLD" id="SFLDS00005">
    <property type="entry name" value="Isoprenoid_Synthase_Type_I"/>
    <property type="match status" value="1"/>
</dbReference>
<evidence type="ECO:0000256" key="2">
    <source>
        <dbReference type="ARBA" id="ARBA00006706"/>
    </source>
</evidence>
<dbReference type="Gene3D" id="1.10.600.10">
    <property type="entry name" value="Farnesyl Diphosphate Synthase"/>
    <property type="match status" value="1"/>
</dbReference>
<dbReference type="PROSITE" id="PS00444">
    <property type="entry name" value="POLYPRENYL_SYNTHASE_2"/>
    <property type="match status" value="1"/>
</dbReference>
<comment type="cofactor">
    <cofactor evidence="1">
        <name>Mg(2+)</name>
        <dbReference type="ChEBI" id="CHEBI:18420"/>
    </cofactor>
</comment>
<accession>A0ABY1JKI2</accession>
<dbReference type="InterPro" id="IPR053378">
    <property type="entry name" value="Prenyl_diphosphate_synthase"/>
</dbReference>
<dbReference type="SFLD" id="SFLDG01017">
    <property type="entry name" value="Polyprenyl_Transferase_Like"/>
    <property type="match status" value="1"/>
</dbReference>
<evidence type="ECO:0000313" key="8">
    <source>
        <dbReference type="EMBL" id="SIQ34739.1"/>
    </source>
</evidence>
<dbReference type="Pfam" id="PF00348">
    <property type="entry name" value="polyprenyl_synt"/>
    <property type="match status" value="1"/>
</dbReference>
<dbReference type="PANTHER" id="PTHR43281:SF1">
    <property type="entry name" value="FARNESYL DIPHOSPHATE SYNTHASE"/>
    <property type="match status" value="1"/>
</dbReference>
<evidence type="ECO:0000256" key="4">
    <source>
        <dbReference type="ARBA" id="ARBA00022723"/>
    </source>
</evidence>
<evidence type="ECO:0000256" key="6">
    <source>
        <dbReference type="ARBA" id="ARBA00023229"/>
    </source>
</evidence>
<dbReference type="Proteomes" id="UP000186666">
    <property type="component" value="Unassembled WGS sequence"/>
</dbReference>
<dbReference type="InterPro" id="IPR008949">
    <property type="entry name" value="Isoprenoid_synthase_dom_sf"/>
</dbReference>
<dbReference type="SUPFAM" id="SSF48576">
    <property type="entry name" value="Terpenoid synthases"/>
    <property type="match status" value="1"/>
</dbReference>
<comment type="caution">
    <text evidence="8">The sequence shown here is derived from an EMBL/GenBank/DDBJ whole genome shotgun (WGS) entry which is preliminary data.</text>
</comment>
<dbReference type="InterPro" id="IPR033749">
    <property type="entry name" value="Polyprenyl_synt_CS"/>
</dbReference>